<feature type="transmembrane region" description="Helical" evidence="1">
    <location>
        <begin position="107"/>
        <end position="125"/>
    </location>
</feature>
<gene>
    <name evidence="2" type="ORF">DTK66_00385</name>
</gene>
<reference evidence="2 3" key="1">
    <citation type="submission" date="2018-07" db="EMBL/GenBank/DDBJ databases">
        <title>Phylogenomic Insights into understanding Host Adaptation of Lactobacillus reuteri by a novel species, Lactobacillus spp. M31.</title>
        <authorList>
            <person name="Sharma S."/>
            <person name="Patil P."/>
            <person name="Korpole S."/>
            <person name="Patil P.B."/>
        </authorList>
    </citation>
    <scope>NUCLEOTIDE SEQUENCE [LARGE SCALE GENOMIC DNA]</scope>
    <source>
        <strain evidence="2 3">M31</strain>
    </source>
</reference>
<feature type="transmembrane region" description="Helical" evidence="1">
    <location>
        <begin position="81"/>
        <end position="101"/>
    </location>
</feature>
<evidence type="ECO:0000313" key="3">
    <source>
        <dbReference type="Proteomes" id="UP000704341"/>
    </source>
</evidence>
<dbReference type="RefSeq" id="WP_191667414.1">
    <property type="nucleotide sequence ID" value="NZ_QORN01000002.1"/>
</dbReference>
<protein>
    <submittedName>
        <fullName evidence="2">Uncharacterized protein</fullName>
    </submittedName>
</protein>
<sequence>MDQLAMLKEDCIVKQKRGIHIILASIVVWSGILVVQLLAIPILTKNLLVFICTAALLPISFVVSRFINVDFQNKANPLTKLGMLFSTNQLLYLLIAMWIYPTIPNKMLMVLAIIFGAHLLPYSWLYNSRVYLVSSIIISILALFVGLNFTPFILALVMVGAVVVFCIALIFEHLRRIK</sequence>
<proteinExistence type="predicted"/>
<keyword evidence="1" id="KW-1133">Transmembrane helix</keyword>
<keyword evidence="1" id="KW-0812">Transmembrane</keyword>
<dbReference type="Pfam" id="PF22765">
    <property type="entry name" value="DUF7010"/>
    <property type="match status" value="1"/>
</dbReference>
<evidence type="ECO:0000256" key="1">
    <source>
        <dbReference type="SAM" id="Phobius"/>
    </source>
</evidence>
<keyword evidence="3" id="KW-1185">Reference proteome</keyword>
<feature type="transmembrane region" description="Helical" evidence="1">
    <location>
        <begin position="21"/>
        <end position="42"/>
    </location>
</feature>
<comment type="caution">
    <text evidence="2">The sequence shown here is derived from an EMBL/GenBank/DDBJ whole genome shotgun (WGS) entry which is preliminary data.</text>
</comment>
<feature type="transmembrane region" description="Helical" evidence="1">
    <location>
        <begin position="130"/>
        <end position="147"/>
    </location>
</feature>
<dbReference type="InterPro" id="IPR053824">
    <property type="entry name" value="DUF7010"/>
</dbReference>
<dbReference type="EMBL" id="QORN01000002">
    <property type="protein sequence ID" value="MBD5805578.1"/>
    <property type="molecule type" value="Genomic_DNA"/>
</dbReference>
<feature type="transmembrane region" description="Helical" evidence="1">
    <location>
        <begin position="48"/>
        <end position="69"/>
    </location>
</feature>
<dbReference type="Proteomes" id="UP000704341">
    <property type="component" value="Unassembled WGS sequence"/>
</dbReference>
<accession>A0ABR8P3K1</accession>
<organism evidence="2 3">
    <name type="scientific">Limosilactobacillus walteri</name>
    <dbReference type="NCBI Taxonomy" id="2268022"/>
    <lineage>
        <taxon>Bacteria</taxon>
        <taxon>Bacillati</taxon>
        <taxon>Bacillota</taxon>
        <taxon>Bacilli</taxon>
        <taxon>Lactobacillales</taxon>
        <taxon>Lactobacillaceae</taxon>
        <taxon>Limosilactobacillus</taxon>
    </lineage>
</organism>
<keyword evidence="1" id="KW-0472">Membrane</keyword>
<evidence type="ECO:0000313" key="2">
    <source>
        <dbReference type="EMBL" id="MBD5805578.1"/>
    </source>
</evidence>
<feature type="transmembrane region" description="Helical" evidence="1">
    <location>
        <begin position="153"/>
        <end position="171"/>
    </location>
</feature>
<name>A0ABR8P3K1_9LACO</name>